<dbReference type="Proteomes" id="UP000724874">
    <property type="component" value="Unassembled WGS sequence"/>
</dbReference>
<proteinExistence type="predicted"/>
<sequence>MVITTKSSMVWDLTLPTILNRHCWHASFKAGVQNGCTLKELWDEYGIVGDLLPFMKLFPRADIHELLTPDLLHQVIKGMFKDHLVDWVESFIWDVLCEGNPKEAEAIIADIDRRIACAPPFPGLRHFHEGRGFKQWTGNDSKGLMKVYLPAIAGHLPDQMVKAIANLIEFCYLVRRDVIDDDTLGEIDAALSDFHQNREAFRCVRPDGFSLPRQHSLTHYRRSIELYGAPNGICSSIMENKHIKAVKKPYRCSNRNKPLGQMLITNQRLDKLAAARIDFSSRGMLRGSGLPDHLLGEEELVAAAMTAPPLPPPMPDDDEQMDFGAVEEPLSQSEVKLAKTSVQKVPRDIYQFARHVHQGRLPELTRRYLYDVLNPEATLFNSAHAVYYAPSDLSGIGGMHQEQIRAMRSWYGGPPRYDCVFVGNADSDEPGFHGLNVAHVRVFFSVQHDGETYPCALVHWFSHVGNGPDPVTGMWKCI</sequence>
<comment type="caution">
    <text evidence="1">The sequence shown here is derived from an EMBL/GenBank/DDBJ whole genome shotgun (WGS) entry which is preliminary data.</text>
</comment>
<dbReference type="EMBL" id="JADNYJ010000167">
    <property type="protein sequence ID" value="KAF8877669.1"/>
    <property type="molecule type" value="Genomic_DNA"/>
</dbReference>
<gene>
    <name evidence="1" type="ORF">CPB84DRAFT_1752104</name>
</gene>
<keyword evidence="2" id="KW-1185">Reference proteome</keyword>
<evidence type="ECO:0000313" key="1">
    <source>
        <dbReference type="EMBL" id="KAF8877669.1"/>
    </source>
</evidence>
<evidence type="ECO:0000313" key="2">
    <source>
        <dbReference type="Proteomes" id="UP000724874"/>
    </source>
</evidence>
<dbReference type="OrthoDB" id="3199698at2759"/>
<organism evidence="1 2">
    <name type="scientific">Gymnopilus junonius</name>
    <name type="common">Spectacular rustgill mushroom</name>
    <name type="synonym">Gymnopilus spectabilis subsp. junonius</name>
    <dbReference type="NCBI Taxonomy" id="109634"/>
    <lineage>
        <taxon>Eukaryota</taxon>
        <taxon>Fungi</taxon>
        <taxon>Dikarya</taxon>
        <taxon>Basidiomycota</taxon>
        <taxon>Agaricomycotina</taxon>
        <taxon>Agaricomycetes</taxon>
        <taxon>Agaricomycetidae</taxon>
        <taxon>Agaricales</taxon>
        <taxon>Agaricineae</taxon>
        <taxon>Hymenogastraceae</taxon>
        <taxon>Gymnopilus</taxon>
    </lineage>
</organism>
<dbReference type="Pfam" id="PF18759">
    <property type="entry name" value="Plavaka"/>
    <property type="match status" value="1"/>
</dbReference>
<protein>
    <submittedName>
        <fullName evidence="1">Uncharacterized protein</fullName>
    </submittedName>
</protein>
<dbReference type="AlphaFoldDB" id="A0A9P5NC91"/>
<accession>A0A9P5NC91</accession>
<name>A0A9P5NC91_GYMJU</name>
<reference evidence="1" key="1">
    <citation type="submission" date="2020-11" db="EMBL/GenBank/DDBJ databases">
        <authorList>
            <consortium name="DOE Joint Genome Institute"/>
            <person name="Ahrendt S."/>
            <person name="Riley R."/>
            <person name="Andreopoulos W."/>
            <person name="LaButti K."/>
            <person name="Pangilinan J."/>
            <person name="Ruiz-duenas F.J."/>
            <person name="Barrasa J.M."/>
            <person name="Sanchez-Garcia M."/>
            <person name="Camarero S."/>
            <person name="Miyauchi S."/>
            <person name="Serrano A."/>
            <person name="Linde D."/>
            <person name="Babiker R."/>
            <person name="Drula E."/>
            <person name="Ayuso-Fernandez I."/>
            <person name="Pacheco R."/>
            <person name="Padilla G."/>
            <person name="Ferreira P."/>
            <person name="Barriuso J."/>
            <person name="Kellner H."/>
            <person name="Castanera R."/>
            <person name="Alfaro M."/>
            <person name="Ramirez L."/>
            <person name="Pisabarro A.G."/>
            <person name="Kuo A."/>
            <person name="Tritt A."/>
            <person name="Lipzen A."/>
            <person name="He G."/>
            <person name="Yan M."/>
            <person name="Ng V."/>
            <person name="Cullen D."/>
            <person name="Martin F."/>
            <person name="Rosso M.-N."/>
            <person name="Henrissat B."/>
            <person name="Hibbett D."/>
            <person name="Martinez A.T."/>
            <person name="Grigoriev I.V."/>
        </authorList>
    </citation>
    <scope>NUCLEOTIDE SEQUENCE</scope>
    <source>
        <strain evidence="1">AH 44721</strain>
    </source>
</reference>
<dbReference type="InterPro" id="IPR041078">
    <property type="entry name" value="Plavaka"/>
</dbReference>